<name>A0A2I0VTM6_9ASPA</name>
<dbReference type="Proteomes" id="UP000233837">
    <property type="component" value="Unassembled WGS sequence"/>
</dbReference>
<reference evidence="1 2" key="1">
    <citation type="journal article" date="2016" name="Sci. Rep.">
        <title>The Dendrobium catenatum Lindl. genome sequence provides insights into polysaccharide synthase, floral development and adaptive evolution.</title>
        <authorList>
            <person name="Zhang G.Q."/>
            <person name="Xu Q."/>
            <person name="Bian C."/>
            <person name="Tsai W.C."/>
            <person name="Yeh C.M."/>
            <person name="Liu K.W."/>
            <person name="Yoshida K."/>
            <person name="Zhang L.S."/>
            <person name="Chang S.B."/>
            <person name="Chen F."/>
            <person name="Shi Y."/>
            <person name="Su Y.Y."/>
            <person name="Zhang Y.Q."/>
            <person name="Chen L.J."/>
            <person name="Yin Y."/>
            <person name="Lin M."/>
            <person name="Huang H."/>
            <person name="Deng H."/>
            <person name="Wang Z.W."/>
            <person name="Zhu S.L."/>
            <person name="Zhao X."/>
            <person name="Deng C."/>
            <person name="Niu S.C."/>
            <person name="Huang J."/>
            <person name="Wang M."/>
            <person name="Liu G.H."/>
            <person name="Yang H.J."/>
            <person name="Xiao X.J."/>
            <person name="Hsiao Y.Y."/>
            <person name="Wu W.L."/>
            <person name="Chen Y.Y."/>
            <person name="Mitsuda N."/>
            <person name="Ohme-Takagi M."/>
            <person name="Luo Y.B."/>
            <person name="Van de Peer Y."/>
            <person name="Liu Z.J."/>
        </authorList>
    </citation>
    <scope>NUCLEOTIDE SEQUENCE [LARGE SCALE GENOMIC DNA]</scope>
    <source>
        <tissue evidence="1">The whole plant</tissue>
    </source>
</reference>
<organism evidence="1 2">
    <name type="scientific">Dendrobium catenatum</name>
    <dbReference type="NCBI Taxonomy" id="906689"/>
    <lineage>
        <taxon>Eukaryota</taxon>
        <taxon>Viridiplantae</taxon>
        <taxon>Streptophyta</taxon>
        <taxon>Embryophyta</taxon>
        <taxon>Tracheophyta</taxon>
        <taxon>Spermatophyta</taxon>
        <taxon>Magnoliopsida</taxon>
        <taxon>Liliopsida</taxon>
        <taxon>Asparagales</taxon>
        <taxon>Orchidaceae</taxon>
        <taxon>Epidendroideae</taxon>
        <taxon>Malaxideae</taxon>
        <taxon>Dendrobiinae</taxon>
        <taxon>Dendrobium</taxon>
    </lineage>
</organism>
<proteinExistence type="predicted"/>
<accession>A0A2I0VTM6</accession>
<evidence type="ECO:0000313" key="2">
    <source>
        <dbReference type="Proteomes" id="UP000233837"/>
    </source>
</evidence>
<dbReference type="AlphaFoldDB" id="A0A2I0VTM6"/>
<reference evidence="1 2" key="2">
    <citation type="journal article" date="2017" name="Nature">
        <title>The Apostasia genome and the evolution of orchids.</title>
        <authorList>
            <person name="Zhang G.Q."/>
            <person name="Liu K.W."/>
            <person name="Li Z."/>
            <person name="Lohaus R."/>
            <person name="Hsiao Y.Y."/>
            <person name="Niu S.C."/>
            <person name="Wang J.Y."/>
            <person name="Lin Y.C."/>
            <person name="Xu Q."/>
            <person name="Chen L.J."/>
            <person name="Yoshida K."/>
            <person name="Fujiwara S."/>
            <person name="Wang Z.W."/>
            <person name="Zhang Y.Q."/>
            <person name="Mitsuda N."/>
            <person name="Wang M."/>
            <person name="Liu G.H."/>
            <person name="Pecoraro L."/>
            <person name="Huang H.X."/>
            <person name="Xiao X.J."/>
            <person name="Lin M."/>
            <person name="Wu X.Y."/>
            <person name="Wu W.L."/>
            <person name="Chen Y.Y."/>
            <person name="Chang S.B."/>
            <person name="Sakamoto S."/>
            <person name="Ohme-Takagi M."/>
            <person name="Yagi M."/>
            <person name="Zeng S.J."/>
            <person name="Shen C.Y."/>
            <person name="Yeh C.M."/>
            <person name="Luo Y.B."/>
            <person name="Tsai W.C."/>
            <person name="Van de Peer Y."/>
            <person name="Liu Z.J."/>
        </authorList>
    </citation>
    <scope>NUCLEOTIDE SEQUENCE [LARGE SCALE GENOMIC DNA]</scope>
    <source>
        <tissue evidence="1">The whole plant</tissue>
    </source>
</reference>
<evidence type="ECO:0000313" key="1">
    <source>
        <dbReference type="EMBL" id="PKU66753.1"/>
    </source>
</evidence>
<keyword evidence="2" id="KW-1185">Reference proteome</keyword>
<gene>
    <name evidence="1" type="ORF">MA16_Dca014172</name>
</gene>
<sequence length="75" mass="8729">MAIFTKAAQTGRASTNAIRLLPSIHRCPDAHPYFGFLKRRKHSSLIAGMQRLLVGLCYCFYWIREGESEEYKEHR</sequence>
<dbReference type="EMBL" id="KZ503248">
    <property type="protein sequence ID" value="PKU66753.1"/>
    <property type="molecule type" value="Genomic_DNA"/>
</dbReference>
<protein>
    <submittedName>
        <fullName evidence="1">Uncharacterized protein</fullName>
    </submittedName>
</protein>